<evidence type="ECO:0000313" key="1">
    <source>
        <dbReference type="EMBL" id="AAY17407.1"/>
    </source>
</evidence>
<dbReference type="EMBL" id="BT021970">
    <property type="protein sequence ID" value="AAY17407.1"/>
    <property type="molecule type" value="mRNA"/>
</dbReference>
<protein>
    <submittedName>
        <fullName evidence="1">At1g15840</fullName>
    </submittedName>
</protein>
<organism evidence="1">
    <name type="scientific">Arabidopsis thaliana</name>
    <name type="common">Mouse-ear cress</name>
    <dbReference type="NCBI Taxonomy" id="3702"/>
    <lineage>
        <taxon>Eukaryota</taxon>
        <taxon>Viridiplantae</taxon>
        <taxon>Streptophyta</taxon>
        <taxon>Embryophyta</taxon>
        <taxon>Tracheophyta</taxon>
        <taxon>Spermatophyta</taxon>
        <taxon>Magnoliopsida</taxon>
        <taxon>eudicotyledons</taxon>
        <taxon>Gunneridae</taxon>
        <taxon>Pentapetalae</taxon>
        <taxon>rosids</taxon>
        <taxon>malvids</taxon>
        <taxon>Brassicales</taxon>
        <taxon>Brassicaceae</taxon>
        <taxon>Camelineae</taxon>
        <taxon>Arabidopsis</taxon>
    </lineage>
</organism>
<dbReference type="AlphaFoldDB" id="Q52K98"/>
<proteinExistence type="evidence at transcript level"/>
<sequence length="74" mass="7881">MVAEVAITAEVVSSDHHLVVAAEETAPKGAETLSPAGAVKGRRKMVAEREEEVKERAVKEEVVVVMEPKAVETA</sequence>
<reference evidence="1" key="1">
    <citation type="submission" date="2005-04" db="EMBL/GenBank/DDBJ databases">
        <title>Arabidopsis cDNA clones.</title>
        <authorList>
            <person name="Shinn P."/>
            <person name="Chen H."/>
            <person name="Cheuk R."/>
            <person name="Kim C.J."/>
            <person name="Ecker J.R."/>
        </authorList>
    </citation>
    <scope>NUCLEOTIDE SEQUENCE</scope>
</reference>
<accession>Q52K98</accession>
<name>Q52K98_ARATH</name>